<dbReference type="Gene3D" id="3.30.428.10">
    <property type="entry name" value="HIT-like"/>
    <property type="match status" value="1"/>
</dbReference>
<evidence type="ECO:0000259" key="5">
    <source>
        <dbReference type="PROSITE" id="PS50158"/>
    </source>
</evidence>
<evidence type="ECO:0000313" key="6">
    <source>
        <dbReference type="EMBL" id="PHZ12600.1"/>
    </source>
</evidence>
<dbReference type="AlphaFoldDB" id="A0A2G4SV12"/>
<dbReference type="STRING" id="1340429.A0A2G4SV12"/>
<dbReference type="InterPro" id="IPR006768">
    <property type="entry name" value="Cwf19-like_C_dom-1"/>
</dbReference>
<dbReference type="PANTHER" id="PTHR12072">
    <property type="entry name" value="CWF19, CELL CYCLE CONTROL PROTEIN"/>
    <property type="match status" value="1"/>
</dbReference>
<organism evidence="6 7">
    <name type="scientific">Rhizopus microsporus ATCC 52813</name>
    <dbReference type="NCBI Taxonomy" id="1340429"/>
    <lineage>
        <taxon>Eukaryota</taxon>
        <taxon>Fungi</taxon>
        <taxon>Fungi incertae sedis</taxon>
        <taxon>Mucoromycota</taxon>
        <taxon>Mucoromycotina</taxon>
        <taxon>Mucoromycetes</taxon>
        <taxon>Mucorales</taxon>
        <taxon>Mucorineae</taxon>
        <taxon>Rhizopodaceae</taxon>
        <taxon>Rhizopus</taxon>
    </lineage>
</organism>
<dbReference type="InterPro" id="IPR036265">
    <property type="entry name" value="HIT-like_sf"/>
</dbReference>
<evidence type="ECO:0000256" key="1">
    <source>
        <dbReference type="ARBA" id="ARBA00022723"/>
    </source>
</evidence>
<evidence type="ECO:0000256" key="4">
    <source>
        <dbReference type="PROSITE-ProRule" id="PRU00047"/>
    </source>
</evidence>
<dbReference type="GO" id="GO:0071014">
    <property type="term" value="C:post-mRNA release spliceosomal complex"/>
    <property type="evidence" value="ECO:0007669"/>
    <property type="project" value="TreeGrafter"/>
</dbReference>
<accession>A0A2G4SV12</accession>
<keyword evidence="1" id="KW-0479">Metal-binding</keyword>
<dbReference type="PANTHER" id="PTHR12072:SF4">
    <property type="entry name" value="CWF19-LIKE PROTEIN 1"/>
    <property type="match status" value="1"/>
</dbReference>
<dbReference type="InterPro" id="IPR040194">
    <property type="entry name" value="Cwf19-like"/>
</dbReference>
<dbReference type="GeneID" id="35439763"/>
<dbReference type="Pfam" id="PF04677">
    <property type="entry name" value="CwfJ_C_1"/>
    <property type="match status" value="1"/>
</dbReference>
<dbReference type="Pfam" id="PF13696">
    <property type="entry name" value="zf-CCHC_2"/>
    <property type="match status" value="2"/>
</dbReference>
<dbReference type="GO" id="GO:0008270">
    <property type="term" value="F:zinc ion binding"/>
    <property type="evidence" value="ECO:0007669"/>
    <property type="project" value="UniProtKB-KW"/>
</dbReference>
<keyword evidence="2 4" id="KW-0863">Zinc-finger</keyword>
<keyword evidence="3" id="KW-0862">Zinc</keyword>
<dbReference type="GO" id="GO:0003676">
    <property type="term" value="F:nucleic acid binding"/>
    <property type="evidence" value="ECO:0007669"/>
    <property type="project" value="InterPro"/>
</dbReference>
<dbReference type="SUPFAM" id="SSF57756">
    <property type="entry name" value="Retrovirus zinc finger-like domains"/>
    <property type="match status" value="1"/>
</dbReference>
<reference evidence="6 7" key="1">
    <citation type="journal article" date="2016" name="Proc. Natl. Acad. Sci. U.S.A.">
        <title>Lipid metabolic changes in an early divergent fungus govern the establishment of a mutualistic symbiosis with endobacteria.</title>
        <authorList>
            <person name="Lastovetsky O.A."/>
            <person name="Gaspar M.L."/>
            <person name="Mondo S.J."/>
            <person name="LaButti K.M."/>
            <person name="Sandor L."/>
            <person name="Grigoriev I.V."/>
            <person name="Henry S.A."/>
            <person name="Pawlowska T.E."/>
        </authorList>
    </citation>
    <scope>NUCLEOTIDE SEQUENCE [LARGE SCALE GENOMIC DNA]</scope>
    <source>
        <strain evidence="6 7">ATCC 52813</strain>
    </source>
</reference>
<dbReference type="EMBL" id="KZ303849">
    <property type="protein sequence ID" value="PHZ12600.1"/>
    <property type="molecule type" value="Genomic_DNA"/>
</dbReference>
<dbReference type="RefSeq" id="XP_023466308.1">
    <property type="nucleotide sequence ID" value="XM_023608773.1"/>
</dbReference>
<proteinExistence type="predicted"/>
<dbReference type="Proteomes" id="UP000242254">
    <property type="component" value="Unassembled WGS sequence"/>
</dbReference>
<dbReference type="InterPro" id="IPR025829">
    <property type="entry name" value="Zn_knuckle_CX2CX3GHX4C"/>
</dbReference>
<evidence type="ECO:0000256" key="3">
    <source>
        <dbReference type="ARBA" id="ARBA00022833"/>
    </source>
</evidence>
<dbReference type="Pfam" id="PF04676">
    <property type="entry name" value="CwfJ_C_2"/>
    <property type="match status" value="1"/>
</dbReference>
<dbReference type="InterPro" id="IPR001878">
    <property type="entry name" value="Znf_CCHC"/>
</dbReference>
<dbReference type="PROSITE" id="PS50158">
    <property type="entry name" value="ZF_CCHC"/>
    <property type="match status" value="1"/>
</dbReference>
<gene>
    <name evidence="6" type="ORF">RHIMIDRAFT_237519</name>
</gene>
<keyword evidence="7" id="KW-1185">Reference proteome</keyword>
<dbReference type="InterPro" id="IPR006767">
    <property type="entry name" value="Cwf19-like_C_dom-2"/>
</dbReference>
<dbReference type="GO" id="GO:0000398">
    <property type="term" value="P:mRNA splicing, via spliceosome"/>
    <property type="evidence" value="ECO:0007669"/>
    <property type="project" value="TreeGrafter"/>
</dbReference>
<feature type="domain" description="CCHC-type" evidence="5">
    <location>
        <begin position="315"/>
        <end position="329"/>
    </location>
</feature>
<dbReference type="InterPro" id="IPR036875">
    <property type="entry name" value="Znf_CCHC_sf"/>
</dbReference>
<dbReference type="SUPFAM" id="SSF54197">
    <property type="entry name" value="HIT-like"/>
    <property type="match status" value="1"/>
</dbReference>
<dbReference type="SMART" id="SM00343">
    <property type="entry name" value="ZnF_C2HC"/>
    <property type="match status" value="2"/>
</dbReference>
<dbReference type="Gene3D" id="4.10.60.10">
    <property type="entry name" value="Zinc finger, CCHC-type"/>
    <property type="match status" value="2"/>
</dbReference>
<evidence type="ECO:0000256" key="2">
    <source>
        <dbReference type="ARBA" id="ARBA00022771"/>
    </source>
</evidence>
<name>A0A2G4SV12_RHIZD</name>
<dbReference type="GO" id="GO:0061632">
    <property type="term" value="F:RNA lariat debranching enzyme activator activity"/>
    <property type="evidence" value="ECO:0007669"/>
    <property type="project" value="TreeGrafter"/>
</dbReference>
<sequence length="592" mass="66811">MSNIKVLVTGSTNGQFRELFAKAQQINEKYGPFDMHLCVGNFFASNTADEAIGDLINNKIEVPLSTYFLMGETPFPPGVQQRIDSADGEVCSNLYYLGDRGILTTSQGIKIAFLSGVQPKEEQEDSKDNDTHYTKDMVDKLCQTKLPATLPPGVDILMTCEWPKNIKELSAMSVDMDDSKASLYVSQVAAALKPRYHFAASQNVFYEREPYKNIVSGLGGRDERLAKHATRFIGLGDAFNTEKQRWFYAFNLVPISQAPSEALETVPENTTEFPFSSLFTNKRRHEDDHNGAFFWGEEPKRPKMGTEVPKGNYVCRRCNVPGHYIQDCPMSAPKQPPEGYVCNICKEPGHFIAQCPQRQQRPPPGEQPSLDSCWFCLSNPKAEKHLVLSIGDELYAASAKGPLISSRDNECRVPGTGHVLIIPVTHYPTFGKIPLDSQVEVIAELEKYKSALRRMFEKYDHDMITFEISRESFRGMSHAHVQVIAIPKGKCDLVEQVAREQGQAFGMDFIEQLPDNPTIPYFKLELPDGRTLVHVIKPKERFNLQFGRLVVSHVLGKPEREDWKACQQTEEEEKKESDSFKAAFKPFDFTLQ</sequence>
<protein>
    <recommendedName>
        <fullName evidence="5">CCHC-type domain-containing protein</fullName>
    </recommendedName>
</protein>
<dbReference type="CDD" id="cd07380">
    <property type="entry name" value="MPP_CWF19_N"/>
    <property type="match status" value="1"/>
</dbReference>
<evidence type="ECO:0000313" key="7">
    <source>
        <dbReference type="Proteomes" id="UP000242254"/>
    </source>
</evidence>